<dbReference type="OrthoDB" id="2756178at2759"/>
<gene>
    <name evidence="3" type="ORF">GALMADRAFT_26527</name>
</gene>
<evidence type="ECO:0000313" key="4">
    <source>
        <dbReference type="Proteomes" id="UP000027222"/>
    </source>
</evidence>
<organism evidence="3 4">
    <name type="scientific">Galerina marginata (strain CBS 339.88)</name>
    <dbReference type="NCBI Taxonomy" id="685588"/>
    <lineage>
        <taxon>Eukaryota</taxon>
        <taxon>Fungi</taxon>
        <taxon>Dikarya</taxon>
        <taxon>Basidiomycota</taxon>
        <taxon>Agaricomycotina</taxon>
        <taxon>Agaricomycetes</taxon>
        <taxon>Agaricomycetidae</taxon>
        <taxon>Agaricales</taxon>
        <taxon>Agaricineae</taxon>
        <taxon>Strophariaceae</taxon>
        <taxon>Galerina</taxon>
    </lineage>
</organism>
<dbReference type="Pfam" id="PF20153">
    <property type="entry name" value="DUF6535"/>
    <property type="match status" value="1"/>
</dbReference>
<protein>
    <recommendedName>
        <fullName evidence="2">DUF6535 domain-containing protein</fullName>
    </recommendedName>
</protein>
<feature type="transmembrane region" description="Helical" evidence="1">
    <location>
        <begin position="21"/>
        <end position="38"/>
    </location>
</feature>
<proteinExistence type="predicted"/>
<keyword evidence="4" id="KW-1185">Reference proteome</keyword>
<dbReference type="InterPro" id="IPR045338">
    <property type="entry name" value="DUF6535"/>
</dbReference>
<feature type="domain" description="DUF6535" evidence="2">
    <location>
        <begin position="5"/>
        <end position="140"/>
    </location>
</feature>
<keyword evidence="1" id="KW-0472">Membrane</keyword>
<keyword evidence="1" id="KW-0812">Transmembrane</keyword>
<feature type="transmembrane region" description="Helical" evidence="1">
    <location>
        <begin position="74"/>
        <end position="98"/>
    </location>
</feature>
<feature type="non-terminal residue" evidence="3">
    <location>
        <position position="140"/>
    </location>
</feature>
<accession>A0A067SP64</accession>
<keyword evidence="1" id="KW-1133">Transmembrane helix</keyword>
<reference evidence="4" key="1">
    <citation type="journal article" date="2014" name="Proc. Natl. Acad. Sci. U.S.A.">
        <title>Extensive sampling of basidiomycete genomes demonstrates inadequacy of the white-rot/brown-rot paradigm for wood decay fungi.</title>
        <authorList>
            <person name="Riley R."/>
            <person name="Salamov A.A."/>
            <person name="Brown D.W."/>
            <person name="Nagy L.G."/>
            <person name="Floudas D."/>
            <person name="Held B.W."/>
            <person name="Levasseur A."/>
            <person name="Lombard V."/>
            <person name="Morin E."/>
            <person name="Otillar R."/>
            <person name="Lindquist E.A."/>
            <person name="Sun H."/>
            <person name="LaButti K.M."/>
            <person name="Schmutz J."/>
            <person name="Jabbour D."/>
            <person name="Luo H."/>
            <person name="Baker S.E."/>
            <person name="Pisabarro A.G."/>
            <person name="Walton J.D."/>
            <person name="Blanchette R.A."/>
            <person name="Henrissat B."/>
            <person name="Martin F."/>
            <person name="Cullen D."/>
            <person name="Hibbett D.S."/>
            <person name="Grigoriev I.V."/>
        </authorList>
    </citation>
    <scope>NUCLEOTIDE SEQUENCE [LARGE SCALE GENOMIC DNA]</scope>
    <source>
        <strain evidence="4">CBS 339.88</strain>
    </source>
</reference>
<evidence type="ECO:0000313" key="3">
    <source>
        <dbReference type="EMBL" id="KDR68553.1"/>
    </source>
</evidence>
<dbReference type="AlphaFoldDB" id="A0A067SP64"/>
<evidence type="ECO:0000256" key="1">
    <source>
        <dbReference type="SAM" id="Phobius"/>
    </source>
</evidence>
<dbReference type="Proteomes" id="UP000027222">
    <property type="component" value="Unassembled WGS sequence"/>
</dbReference>
<evidence type="ECO:0000259" key="2">
    <source>
        <dbReference type="Pfam" id="PF20153"/>
    </source>
</evidence>
<dbReference type="STRING" id="685588.A0A067SP64"/>
<dbReference type="EMBL" id="KL142407">
    <property type="protein sequence ID" value="KDR68553.1"/>
    <property type="molecule type" value="Genomic_DNA"/>
</dbReference>
<dbReference type="HOGENOM" id="CLU_018688_2_1_1"/>
<name>A0A067SP64_GALM3</name>
<feature type="non-terminal residue" evidence="3">
    <location>
        <position position="1"/>
    </location>
</feature>
<sequence length="140" mass="15733">LEPLLKKDKMQCDAWKEEVQNLLIFAGLFSAVVTAFIIESYKMLQRDPNDAIISLLSVIANRLDNTTATIPTPVLLSFIGSGSLVLSLATVLIGIISLQWIREHQNYPNLPPRECFALFNMRADGLKRWHVPKIFTALPL</sequence>